<dbReference type="EMBL" id="JADJMH010000001">
    <property type="protein sequence ID" value="MBK7673622.1"/>
    <property type="molecule type" value="Genomic_DNA"/>
</dbReference>
<dbReference type="InterPro" id="IPR027267">
    <property type="entry name" value="AH/BAR_dom_sf"/>
</dbReference>
<feature type="transmembrane region" description="Helical" evidence="2">
    <location>
        <begin position="128"/>
        <end position="149"/>
    </location>
</feature>
<dbReference type="Proteomes" id="UP000697998">
    <property type="component" value="Unassembled WGS sequence"/>
</dbReference>
<feature type="transmembrane region" description="Helical" evidence="2">
    <location>
        <begin position="12"/>
        <end position="33"/>
    </location>
</feature>
<evidence type="ECO:0000256" key="2">
    <source>
        <dbReference type="SAM" id="Phobius"/>
    </source>
</evidence>
<evidence type="ECO:0000313" key="3">
    <source>
        <dbReference type="EMBL" id="MBK7673622.1"/>
    </source>
</evidence>
<protein>
    <submittedName>
        <fullName evidence="3">Uncharacterized protein</fullName>
    </submittedName>
</protein>
<keyword evidence="1" id="KW-0175">Coiled coil</keyword>
<evidence type="ECO:0000313" key="4">
    <source>
        <dbReference type="Proteomes" id="UP000697998"/>
    </source>
</evidence>
<evidence type="ECO:0000256" key="1">
    <source>
        <dbReference type="SAM" id="Coils"/>
    </source>
</evidence>
<reference evidence="3 4" key="1">
    <citation type="submission" date="2020-10" db="EMBL/GenBank/DDBJ databases">
        <title>Connecting structure to function with the recovery of over 1000 high-quality activated sludge metagenome-assembled genomes encoding full-length rRNA genes using long-read sequencing.</title>
        <authorList>
            <person name="Singleton C.M."/>
            <person name="Petriglieri F."/>
            <person name="Kristensen J.M."/>
            <person name="Kirkegaard R.H."/>
            <person name="Michaelsen T.Y."/>
            <person name="Andersen M.H."/>
            <person name="Karst S.M."/>
            <person name="Dueholm M.S."/>
            <person name="Nielsen P.H."/>
            <person name="Albertsen M."/>
        </authorList>
    </citation>
    <scope>NUCLEOTIDE SEQUENCE [LARGE SCALE GENOMIC DNA]</scope>
    <source>
        <strain evidence="3">EsbW_18-Q3-R4-48_BATAC.285</strain>
    </source>
</reference>
<accession>A0A935PWP9</accession>
<comment type="caution">
    <text evidence="3">The sequence shown here is derived from an EMBL/GenBank/DDBJ whole genome shotgun (WGS) entry which is preliminary data.</text>
</comment>
<sequence>MSSWLQIASGHANVVGVIAVGIVVSAALGYWGWFSPRIAVLVQGLRKLTEALSTQADMWPAANERAKEAVKDNPALRPAWQETTGRVIALPHGGQRIHVMFGAPRDIWSAQRLLAHQMNLPLAEAVPNLLVGVGLAFTFFFLTVALTHATSALGEQAGQQADLLNATRGLLSTAGAKFLTSLAGLIASICWTFASKRKMAELNRQIELVLERLGVLLPVSGGEMVMFAQLNATRDIHQSSTKHLEVSTDLGALTEELLNESREQTGTFKRFETDLAVSLAGAITKAFSPQMEAMTSKLVVAIEGLSDKIGTMNQEALERMIEDFSATLKKATDSEMTQLRETLVALSSRLDGAGDAIGRGAETAVAALDRAGTDLVARVEAVAAGLGTGAANLEAAAQSLKVALNDLDVSISDAAKLGEQGADFFRGALASMDGAIGKLDGVSTGLGEAMQGLERVAGAVLNALDGIEELSHEQRGVIQAVKDAMPQTLGAVERVATVLNESIASSERTMERMKDNIEASVVNLQGAAAQIAKGVDEYSKRVASLQEAMGQELKETVVETAAALKSTVASMLEGVTEYSNEVAELHRTMDQHLAKAIGSLDKGVVGLEESIEELGEILSPRMAAA</sequence>
<proteinExistence type="predicted"/>
<dbReference type="AlphaFoldDB" id="A0A935PWP9"/>
<name>A0A935PWP9_9PROT</name>
<feature type="coiled-coil region" evidence="1">
    <location>
        <begin position="496"/>
        <end position="595"/>
    </location>
</feature>
<keyword evidence="2" id="KW-1133">Transmembrane helix</keyword>
<organism evidence="3 4">
    <name type="scientific">Candidatus Accumulibacter proximus</name>
    <dbReference type="NCBI Taxonomy" id="2954385"/>
    <lineage>
        <taxon>Bacteria</taxon>
        <taxon>Pseudomonadati</taxon>
        <taxon>Pseudomonadota</taxon>
        <taxon>Betaproteobacteria</taxon>
        <taxon>Candidatus Accumulibacter</taxon>
    </lineage>
</organism>
<keyword evidence="2" id="KW-0812">Transmembrane</keyword>
<dbReference type="Gene3D" id="1.20.1270.60">
    <property type="entry name" value="Arfaptin homology (AH) domain/BAR domain"/>
    <property type="match status" value="1"/>
</dbReference>
<gene>
    <name evidence="3" type="ORF">IPJ27_02000</name>
</gene>
<keyword evidence="2" id="KW-0472">Membrane</keyword>
<feature type="transmembrane region" description="Helical" evidence="2">
    <location>
        <begin position="169"/>
        <end position="194"/>
    </location>
</feature>